<sequence>MGDGGYIVSSAFTPTDTSPRCLEEVMTLRTKADVVRAWRNGAAPELPGQAQAEVYDGMLLHRGVLAPASSFITHRLFAPFRRWRGKVFFTSGGCNRFGGNVPNRFGITSSAGGELERVLNQQLREQRALSDPLLRQSMAGELQQRGGQSTAVATSDSVRRQQAGESGALEAEPELRRRSFTARIEPSRLDGRPALILDYGAQGDGKGDFWWGSVPKLGSVLGMRDELREVAPGVLVGLGSFRATGGVRNCAPFVLVRAE</sequence>
<feature type="region of interest" description="Disordered" evidence="1">
    <location>
        <begin position="141"/>
        <end position="174"/>
    </location>
</feature>
<evidence type="ECO:0000256" key="1">
    <source>
        <dbReference type="SAM" id="MobiDB-lite"/>
    </source>
</evidence>
<comment type="caution">
    <text evidence="2">The sequence shown here is derived from an EMBL/GenBank/DDBJ whole genome shotgun (WGS) entry which is preliminary data.</text>
</comment>
<keyword evidence="3" id="KW-1185">Reference proteome</keyword>
<protein>
    <submittedName>
        <fullName evidence="2">Uncharacterized protein</fullName>
    </submittedName>
</protein>
<evidence type="ECO:0000313" key="2">
    <source>
        <dbReference type="EMBL" id="KOO24183.1"/>
    </source>
</evidence>
<name>A0A0M0JD81_9EUKA</name>
<evidence type="ECO:0000313" key="3">
    <source>
        <dbReference type="Proteomes" id="UP000037460"/>
    </source>
</evidence>
<reference evidence="3" key="1">
    <citation type="journal article" date="2015" name="PLoS Genet.">
        <title>Genome Sequence and Transcriptome Analyses of Chrysochromulina tobin: Metabolic Tools for Enhanced Algal Fitness in the Prominent Order Prymnesiales (Haptophyceae).</title>
        <authorList>
            <person name="Hovde B.T."/>
            <person name="Deodato C.R."/>
            <person name="Hunsperger H.M."/>
            <person name="Ryken S.A."/>
            <person name="Yost W."/>
            <person name="Jha R.K."/>
            <person name="Patterson J."/>
            <person name="Monnat R.J. Jr."/>
            <person name="Barlow S.B."/>
            <person name="Starkenburg S.R."/>
            <person name="Cattolico R.A."/>
        </authorList>
    </citation>
    <scope>NUCLEOTIDE SEQUENCE</scope>
    <source>
        <strain evidence="3">CCMP291</strain>
    </source>
</reference>
<dbReference type="Proteomes" id="UP000037460">
    <property type="component" value="Unassembled WGS sequence"/>
</dbReference>
<accession>A0A0M0JD81</accession>
<dbReference type="EMBL" id="JWZX01003118">
    <property type="protein sequence ID" value="KOO24183.1"/>
    <property type="molecule type" value="Genomic_DNA"/>
</dbReference>
<feature type="compositionally biased region" description="Polar residues" evidence="1">
    <location>
        <begin position="145"/>
        <end position="156"/>
    </location>
</feature>
<dbReference type="AlphaFoldDB" id="A0A0M0JD81"/>
<gene>
    <name evidence="2" type="ORF">Ctob_000238</name>
</gene>
<organism evidence="2 3">
    <name type="scientific">Chrysochromulina tobinii</name>
    <dbReference type="NCBI Taxonomy" id="1460289"/>
    <lineage>
        <taxon>Eukaryota</taxon>
        <taxon>Haptista</taxon>
        <taxon>Haptophyta</taxon>
        <taxon>Prymnesiophyceae</taxon>
        <taxon>Prymnesiales</taxon>
        <taxon>Chrysochromulinaceae</taxon>
        <taxon>Chrysochromulina</taxon>
    </lineage>
</organism>
<proteinExistence type="predicted"/>
<dbReference type="OrthoDB" id="186473at2759"/>